<feature type="region of interest" description="Disordered" evidence="1">
    <location>
        <begin position="1"/>
        <end position="39"/>
    </location>
</feature>
<sequence length="75" mass="8800">MGGKLSTPKHSRTNPGRRNLLKGIDHRTTQVKKQRKEYGRKRLEKRASELLQMGLQTAKRQWWVIQGKTETGQTW</sequence>
<reference evidence="3" key="2">
    <citation type="submission" date="2010-03" db="EMBL/GenBank/DDBJ databases">
        <title>The genome sequence of Coccidioides posadasii strain Silveira.</title>
        <authorList>
            <consortium name="The Broad Institute Genome Sequencing Center for Infectious Disease"/>
            <person name="Neafsey D."/>
            <person name="Orbach M."/>
            <person name="Henn M.R."/>
            <person name="Cole G.T."/>
            <person name="Galgiani J."/>
            <person name="Gardner M.J."/>
            <person name="Kirkland T.N."/>
            <person name="Taylor J.W."/>
            <person name="Young S.K."/>
            <person name="Zeng Q."/>
            <person name="Koehrsen M."/>
            <person name="Alvarado L."/>
            <person name="Berlin A."/>
            <person name="Borenstein D."/>
            <person name="Chapman S.B."/>
            <person name="Chen Z."/>
            <person name="Engels R."/>
            <person name="Freedman E."/>
            <person name="Gellesch M."/>
            <person name="Goldberg J."/>
            <person name="Griggs A."/>
            <person name="Gujja S."/>
            <person name="Heilman E."/>
            <person name="Heiman D."/>
            <person name="Howarth C."/>
            <person name="Jen D."/>
            <person name="Larson L."/>
            <person name="Mehta T."/>
            <person name="Neiman D."/>
            <person name="Park D."/>
            <person name="Pearson M."/>
            <person name="Richards J."/>
            <person name="Roberts A."/>
            <person name="Saif S."/>
            <person name="Shea T."/>
            <person name="Shenoy N."/>
            <person name="Sisk P."/>
            <person name="Stolte C."/>
            <person name="Sykes S."/>
            <person name="Walk T."/>
            <person name="White J."/>
            <person name="Yandava C."/>
            <person name="Haas B."/>
            <person name="Nusbaum C."/>
            <person name="Birren B."/>
        </authorList>
    </citation>
    <scope>NUCLEOTIDE SEQUENCE [LARGE SCALE GENOMIC DNA]</scope>
    <source>
        <strain evidence="3">RMSCC 757 / Silveira</strain>
    </source>
</reference>
<name>E9CYW1_COCPS</name>
<evidence type="ECO:0000256" key="1">
    <source>
        <dbReference type="SAM" id="MobiDB-lite"/>
    </source>
</evidence>
<protein>
    <submittedName>
        <fullName evidence="2">Predicted protein</fullName>
    </submittedName>
</protein>
<dbReference type="EMBL" id="GL636488">
    <property type="protein sequence ID" value="EFW21138.1"/>
    <property type="molecule type" value="Genomic_DNA"/>
</dbReference>
<dbReference type="VEuPathDB" id="FungiDB:CPSG_02981"/>
<proteinExistence type="predicted"/>
<dbReference type="AlphaFoldDB" id="E9CYW1"/>
<evidence type="ECO:0000313" key="2">
    <source>
        <dbReference type="EMBL" id="EFW21138.1"/>
    </source>
</evidence>
<dbReference type="HOGENOM" id="CLU_2670896_0_0_1"/>
<accession>E9CYW1</accession>
<dbReference type="Proteomes" id="UP000002497">
    <property type="component" value="Unassembled WGS sequence"/>
</dbReference>
<keyword evidence="3" id="KW-1185">Reference proteome</keyword>
<reference evidence="3" key="1">
    <citation type="journal article" date="2010" name="Genome Res.">
        <title>Population genomic sequencing of Coccidioides fungi reveals recent hybridization and transposon control.</title>
        <authorList>
            <person name="Neafsey D.E."/>
            <person name="Barker B.M."/>
            <person name="Sharpton T.J."/>
            <person name="Stajich J.E."/>
            <person name="Park D.J."/>
            <person name="Whiston E."/>
            <person name="Hung C.-Y."/>
            <person name="McMahan C."/>
            <person name="White J."/>
            <person name="Sykes S."/>
            <person name="Heiman D."/>
            <person name="Young S."/>
            <person name="Zeng Q."/>
            <person name="Abouelleil A."/>
            <person name="Aftuck L."/>
            <person name="Bessette D."/>
            <person name="Brown A."/>
            <person name="FitzGerald M."/>
            <person name="Lui A."/>
            <person name="Macdonald J.P."/>
            <person name="Priest M."/>
            <person name="Orbach M.J."/>
            <person name="Galgiani J.N."/>
            <person name="Kirkland T.N."/>
            <person name="Cole G.T."/>
            <person name="Birren B.W."/>
            <person name="Henn M.R."/>
            <person name="Taylor J.W."/>
            <person name="Rounsley S.D."/>
        </authorList>
    </citation>
    <scope>NUCLEOTIDE SEQUENCE [LARGE SCALE GENOMIC DNA]</scope>
    <source>
        <strain evidence="3">RMSCC 757 / Silveira</strain>
    </source>
</reference>
<gene>
    <name evidence="2" type="ORF">CPSG_02981</name>
</gene>
<organism evidence="3">
    <name type="scientific">Coccidioides posadasii (strain RMSCC 757 / Silveira)</name>
    <name type="common">Valley fever fungus</name>
    <dbReference type="NCBI Taxonomy" id="443226"/>
    <lineage>
        <taxon>Eukaryota</taxon>
        <taxon>Fungi</taxon>
        <taxon>Dikarya</taxon>
        <taxon>Ascomycota</taxon>
        <taxon>Pezizomycotina</taxon>
        <taxon>Eurotiomycetes</taxon>
        <taxon>Eurotiomycetidae</taxon>
        <taxon>Onygenales</taxon>
        <taxon>Onygenaceae</taxon>
        <taxon>Coccidioides</taxon>
    </lineage>
</organism>
<evidence type="ECO:0000313" key="3">
    <source>
        <dbReference type="Proteomes" id="UP000002497"/>
    </source>
</evidence>